<reference evidence="2 3" key="1">
    <citation type="journal article" date="2004" name="Science">
        <title>The genome of the diatom Thalassiosira pseudonana: ecology, evolution, and metabolism.</title>
        <authorList>
            <person name="Armbrust E.V."/>
            <person name="Berges J.A."/>
            <person name="Bowler C."/>
            <person name="Green B.R."/>
            <person name="Martinez D."/>
            <person name="Putnam N.H."/>
            <person name="Zhou S."/>
            <person name="Allen A.E."/>
            <person name="Apt K.E."/>
            <person name="Bechner M."/>
            <person name="Brzezinski M.A."/>
            <person name="Chaal B.K."/>
            <person name="Chiovitti A."/>
            <person name="Davis A.K."/>
            <person name="Demarest M.S."/>
            <person name="Detter J.C."/>
            <person name="Glavina T."/>
            <person name="Goodstein D."/>
            <person name="Hadi M.Z."/>
            <person name="Hellsten U."/>
            <person name="Hildebrand M."/>
            <person name="Jenkins B.D."/>
            <person name="Jurka J."/>
            <person name="Kapitonov V.V."/>
            <person name="Kroger N."/>
            <person name="Lau W.W."/>
            <person name="Lane T.W."/>
            <person name="Larimer F.W."/>
            <person name="Lippmeier J.C."/>
            <person name="Lucas S."/>
            <person name="Medina M."/>
            <person name="Montsant A."/>
            <person name="Obornik M."/>
            <person name="Parker M.S."/>
            <person name="Palenik B."/>
            <person name="Pazour G.J."/>
            <person name="Richardson P.M."/>
            <person name="Rynearson T.A."/>
            <person name="Saito M.A."/>
            <person name="Schwartz D.C."/>
            <person name="Thamatrakoln K."/>
            <person name="Valentin K."/>
            <person name="Vardi A."/>
            <person name="Wilkerson F.P."/>
            <person name="Rokhsar D.S."/>
        </authorList>
    </citation>
    <scope>NUCLEOTIDE SEQUENCE [LARGE SCALE GENOMIC DNA]</scope>
    <source>
        <strain evidence="2 3">CCMP1335</strain>
    </source>
</reference>
<organism evidence="2 3">
    <name type="scientific">Thalassiosira pseudonana</name>
    <name type="common">Marine diatom</name>
    <name type="synonym">Cyclotella nana</name>
    <dbReference type="NCBI Taxonomy" id="35128"/>
    <lineage>
        <taxon>Eukaryota</taxon>
        <taxon>Sar</taxon>
        <taxon>Stramenopiles</taxon>
        <taxon>Ochrophyta</taxon>
        <taxon>Bacillariophyta</taxon>
        <taxon>Coscinodiscophyceae</taxon>
        <taxon>Thalassiosirophycidae</taxon>
        <taxon>Thalassiosirales</taxon>
        <taxon>Thalassiosiraceae</taxon>
        <taxon>Thalassiosira</taxon>
    </lineage>
</organism>
<dbReference type="EMBL" id="CM000652">
    <property type="protein sequence ID" value="EED88112.1"/>
    <property type="molecule type" value="Genomic_DNA"/>
</dbReference>
<dbReference type="PaxDb" id="35128-Thaps11575"/>
<dbReference type="KEGG" id="tps:THAPSDRAFT_11575"/>
<keyword evidence="1" id="KW-1133">Transmembrane helix</keyword>
<evidence type="ECO:0000313" key="3">
    <source>
        <dbReference type="Proteomes" id="UP000001449"/>
    </source>
</evidence>
<reference evidence="2 3" key="2">
    <citation type="journal article" date="2008" name="Nature">
        <title>The Phaeodactylum genome reveals the evolutionary history of diatom genomes.</title>
        <authorList>
            <person name="Bowler C."/>
            <person name="Allen A.E."/>
            <person name="Badger J.H."/>
            <person name="Grimwood J."/>
            <person name="Jabbari K."/>
            <person name="Kuo A."/>
            <person name="Maheswari U."/>
            <person name="Martens C."/>
            <person name="Maumus F."/>
            <person name="Otillar R.P."/>
            <person name="Rayko E."/>
            <person name="Salamov A."/>
            <person name="Vandepoele K."/>
            <person name="Beszteri B."/>
            <person name="Gruber A."/>
            <person name="Heijde M."/>
            <person name="Katinka M."/>
            <person name="Mock T."/>
            <person name="Valentin K."/>
            <person name="Verret F."/>
            <person name="Berges J.A."/>
            <person name="Brownlee C."/>
            <person name="Cadoret J.P."/>
            <person name="Chiovitti A."/>
            <person name="Choi C.J."/>
            <person name="Coesel S."/>
            <person name="De Martino A."/>
            <person name="Detter J.C."/>
            <person name="Durkin C."/>
            <person name="Falciatore A."/>
            <person name="Fournet J."/>
            <person name="Haruta M."/>
            <person name="Huysman M.J."/>
            <person name="Jenkins B.D."/>
            <person name="Jiroutova K."/>
            <person name="Jorgensen R.E."/>
            <person name="Joubert Y."/>
            <person name="Kaplan A."/>
            <person name="Kroger N."/>
            <person name="Kroth P.G."/>
            <person name="La Roche J."/>
            <person name="Lindquist E."/>
            <person name="Lommer M."/>
            <person name="Martin-Jezequel V."/>
            <person name="Lopez P.J."/>
            <person name="Lucas S."/>
            <person name="Mangogna M."/>
            <person name="McGinnis K."/>
            <person name="Medlin L.K."/>
            <person name="Montsant A."/>
            <person name="Oudot-Le Secq M.P."/>
            <person name="Napoli C."/>
            <person name="Obornik M."/>
            <person name="Parker M.S."/>
            <person name="Petit J.L."/>
            <person name="Porcel B.M."/>
            <person name="Poulsen N."/>
            <person name="Robison M."/>
            <person name="Rychlewski L."/>
            <person name="Rynearson T.A."/>
            <person name="Schmutz J."/>
            <person name="Shapiro H."/>
            <person name="Siaut M."/>
            <person name="Stanley M."/>
            <person name="Sussman M.R."/>
            <person name="Taylor A.R."/>
            <person name="Vardi A."/>
            <person name="von Dassow P."/>
            <person name="Vyverman W."/>
            <person name="Willis A."/>
            <person name="Wyrwicz L.S."/>
            <person name="Rokhsar D.S."/>
            <person name="Weissenbach J."/>
            <person name="Armbrust E.V."/>
            <person name="Green B.R."/>
            <person name="Van de Peer Y."/>
            <person name="Grigoriev I.V."/>
        </authorList>
    </citation>
    <scope>NUCLEOTIDE SEQUENCE [LARGE SCALE GENOMIC DNA]</scope>
    <source>
        <strain evidence="2 3">CCMP1335</strain>
    </source>
</reference>
<evidence type="ECO:0000313" key="2">
    <source>
        <dbReference type="EMBL" id="EED88112.1"/>
    </source>
</evidence>
<evidence type="ECO:0000256" key="1">
    <source>
        <dbReference type="SAM" id="Phobius"/>
    </source>
</evidence>
<feature type="transmembrane region" description="Helical" evidence="1">
    <location>
        <begin position="390"/>
        <end position="413"/>
    </location>
</feature>
<dbReference type="Proteomes" id="UP000001449">
    <property type="component" value="Chromosome 20"/>
</dbReference>
<dbReference type="GeneID" id="7447752"/>
<feature type="transmembrane region" description="Helical" evidence="1">
    <location>
        <begin position="348"/>
        <end position="370"/>
    </location>
</feature>
<feature type="transmembrane region" description="Helical" evidence="1">
    <location>
        <begin position="425"/>
        <end position="447"/>
    </location>
</feature>
<name>B8CEX9_THAPS</name>
<evidence type="ECO:0008006" key="4">
    <source>
        <dbReference type="Google" id="ProtNLM"/>
    </source>
</evidence>
<feature type="transmembrane region" description="Helical" evidence="1">
    <location>
        <begin position="251"/>
        <end position="269"/>
    </location>
</feature>
<dbReference type="HOGENOM" id="CLU_589896_0_0_1"/>
<dbReference type="AlphaFoldDB" id="B8CEX9"/>
<dbReference type="InParanoid" id="B8CEX9"/>
<keyword evidence="1" id="KW-0812">Transmembrane</keyword>
<protein>
    <recommendedName>
        <fullName evidence="4">Transmembrane protein</fullName>
    </recommendedName>
</protein>
<gene>
    <name evidence="2" type="ORF">THAPSDRAFT_11575</name>
</gene>
<proteinExistence type="predicted"/>
<accession>B8CEX9</accession>
<keyword evidence="3" id="KW-1185">Reference proteome</keyword>
<sequence length="464" mass="51500">MSSINRSATMYPSSLYDDDIEAALKINLLAMNEKVDADVDPGYDSDDEEVKHTPYVTRDEGQQLYSFALTTWTLTAQSMRVNQTLWIRPTYPPTLRDLGIMLIPSRAARPFLARCTTTAMASSPKATASMSLRPWNQTLINNTHHHYGNTLLIKREIGMNIWGRSKRRSNTASRARGKRRNKRVRAGENPLLVGVSRCVTVNSTSHERVDPNSDEMSSFSIKRFLNPWDDLTLIVQNEDILYDKVESTTRTFGVVAALMGSLAAALLTFQPYDGYDTNREQLKRTRTIRFNNRTERNNDKEGEDQQPFTPIQRRNTLGFVEHVTFTHHLSGTSLLVFWGIEKKYLDDIYTACCAGSFYSGVFATVLSSILNAWMAATPPGAVRTFVRAHSWAIVAMPALLATSTGLAGTALFIGLDREHGTPVSYIGLGGTVIGGCVLGLVTGSGWVGTYRAVTNAVLKRNGKL</sequence>
<dbReference type="RefSeq" id="XP_002294752.1">
    <property type="nucleotide sequence ID" value="XM_002294716.1"/>
</dbReference>
<keyword evidence="1" id="KW-0472">Membrane</keyword>